<sequence>MASVPPCTLGARAPGQRKDEDEEDEPPEEGDAEGGAEAAGEAKRVLVGAQDFDGEFQWEPDPWWMVSWSVTMAFSPGKAPAKWHVRGLGKHRAIPIHAAFTDFVLTNKALWLYTFGFIAVQLSFVAMTGDGFFGNLTGGVVESLRLTTGTSMTWHVFSGSALWSLAFVQIFLRQLRRGPLAWVHRASGRLYLLLWCFIVGPTSAYLSLVVGLGRAHAHFFMAMFALTGIDTTVFAYYYFWRALVVVRYRTNGEDSRDLHGRAMRTGSKFTMLILWQRSVQFLVIALRWLILSLLRVLSLPTLWAGAVAAGWIPAFLRVLVEGVVALPFDHNVILSYTTVVPAAVMLGWVDGPRSSVLCWAMSLKESEVEALFGSREPGRFEKWAWRLRVPLYVALRVVAAQRGWIEGMRDDDGI</sequence>
<reference evidence="3" key="1">
    <citation type="submission" date="2021-01" db="EMBL/GenBank/DDBJ databases">
        <authorList>
            <person name="Corre E."/>
            <person name="Pelletier E."/>
            <person name="Niang G."/>
            <person name="Scheremetjew M."/>
            <person name="Finn R."/>
            <person name="Kale V."/>
            <person name="Holt S."/>
            <person name="Cochrane G."/>
            <person name="Meng A."/>
            <person name="Brown T."/>
            <person name="Cohen L."/>
        </authorList>
    </citation>
    <scope>NUCLEOTIDE SEQUENCE</scope>
    <source>
        <strain evidence="3">OF101</strain>
    </source>
</reference>
<gene>
    <name evidence="3" type="ORF">ACAT0790_LOCUS60017</name>
</gene>
<feature type="transmembrane region" description="Helical" evidence="2">
    <location>
        <begin position="110"/>
        <end position="133"/>
    </location>
</feature>
<accession>A0A7S1WRA7</accession>
<keyword evidence="2" id="KW-0472">Membrane</keyword>
<dbReference type="AlphaFoldDB" id="A0A7S1WRA7"/>
<feature type="transmembrane region" description="Helical" evidence="2">
    <location>
        <begin position="153"/>
        <end position="172"/>
    </location>
</feature>
<feature type="transmembrane region" description="Helical" evidence="2">
    <location>
        <begin position="192"/>
        <end position="213"/>
    </location>
</feature>
<feature type="transmembrane region" description="Helical" evidence="2">
    <location>
        <begin position="332"/>
        <end position="349"/>
    </location>
</feature>
<feature type="region of interest" description="Disordered" evidence="1">
    <location>
        <begin position="1"/>
        <end position="40"/>
    </location>
</feature>
<evidence type="ECO:0000256" key="1">
    <source>
        <dbReference type="SAM" id="MobiDB-lite"/>
    </source>
</evidence>
<organism evidence="3">
    <name type="scientific">Alexandrium catenella</name>
    <name type="common">Red tide dinoflagellate</name>
    <name type="synonym">Gonyaulax catenella</name>
    <dbReference type="NCBI Taxonomy" id="2925"/>
    <lineage>
        <taxon>Eukaryota</taxon>
        <taxon>Sar</taxon>
        <taxon>Alveolata</taxon>
        <taxon>Dinophyceae</taxon>
        <taxon>Gonyaulacales</taxon>
        <taxon>Pyrocystaceae</taxon>
        <taxon>Alexandrium</taxon>
    </lineage>
</organism>
<keyword evidence="2" id="KW-0812">Transmembrane</keyword>
<feature type="compositionally biased region" description="Acidic residues" evidence="1">
    <location>
        <begin position="20"/>
        <end position="34"/>
    </location>
</feature>
<evidence type="ECO:0000313" key="3">
    <source>
        <dbReference type="EMBL" id="CAD9183245.1"/>
    </source>
</evidence>
<keyword evidence="2" id="KW-1133">Transmembrane helix</keyword>
<feature type="transmembrane region" description="Helical" evidence="2">
    <location>
        <begin position="219"/>
        <end position="239"/>
    </location>
</feature>
<name>A0A7S1WRA7_ALECA</name>
<protein>
    <submittedName>
        <fullName evidence="3">Uncharacterized protein</fullName>
    </submittedName>
</protein>
<dbReference type="EMBL" id="HBGE01100770">
    <property type="protein sequence ID" value="CAD9183245.1"/>
    <property type="molecule type" value="Transcribed_RNA"/>
</dbReference>
<evidence type="ECO:0000256" key="2">
    <source>
        <dbReference type="SAM" id="Phobius"/>
    </source>
</evidence>
<proteinExistence type="predicted"/>
<feature type="transmembrane region" description="Helical" evidence="2">
    <location>
        <begin position="302"/>
        <end position="320"/>
    </location>
</feature>
<feature type="transmembrane region" description="Helical" evidence="2">
    <location>
        <begin position="269"/>
        <end position="290"/>
    </location>
</feature>